<dbReference type="PANTHER" id="PTHR43179:SF12">
    <property type="entry name" value="GALACTOFURANOSYLTRANSFERASE GLFT2"/>
    <property type="match status" value="1"/>
</dbReference>
<comment type="caution">
    <text evidence="7">The sequence shown here is derived from an EMBL/GenBank/DDBJ whole genome shotgun (WGS) entry which is preliminary data.</text>
</comment>
<sequence>MLEVSIIIPNYNGIEYIENCLRSLKIQVNLSDLEIIVVDNGSTDGSNDLVRRKFPEISMVQLRENFGFCKAVNMGIKAAKAPYVILLNNDTQVHEYFVKELLDGIKRYPKAFSCASLMLNYNNRAVVDDAGDFYCAFGWAYARGKGRNSSEYLKEGKIFASCAGAAIYRKEVFDMIGYFDEDHFAYLEDIDIGYRARIYGYENYYIPTAKVYHVGSGTSGSRYNEFKVKNSSRNNIYLIYKNMPTFQIILNLPFLIAGFIVKTIFFIRIGLGFEYIRGLRTGFKMSERKKKISFKKRNLWNYCKIQKELWENCFKILRKF</sequence>
<dbReference type="InterPro" id="IPR001173">
    <property type="entry name" value="Glyco_trans_2-like"/>
</dbReference>
<dbReference type="SUPFAM" id="SSF53448">
    <property type="entry name" value="Nucleotide-diphospho-sugar transferases"/>
    <property type="match status" value="1"/>
</dbReference>
<gene>
    <name evidence="7" type="ORF">DWV06_16570</name>
</gene>
<protein>
    <submittedName>
        <fullName evidence="7">Glycosyltransferase family 2 protein</fullName>
    </submittedName>
</protein>
<keyword evidence="4 7" id="KW-0808">Transferase</keyword>
<dbReference type="Proteomes" id="UP000255036">
    <property type="component" value="Unassembled WGS sequence"/>
</dbReference>
<name>A0A371ARE4_9FIRM</name>
<reference evidence="7 8" key="1">
    <citation type="submission" date="2018-07" db="EMBL/GenBank/DDBJ databases">
        <title>Anaerosacharophilus polymeroproducens gen. nov. sp. nov., an anaerobic bacterium isolated from salt field.</title>
        <authorList>
            <person name="Kim W."/>
            <person name="Yang S.-H."/>
            <person name="Oh J."/>
            <person name="Lee J.-H."/>
            <person name="Kwon K.K."/>
        </authorList>
    </citation>
    <scope>NUCLEOTIDE SEQUENCE [LARGE SCALE GENOMIC DNA]</scope>
    <source>
        <strain evidence="7 8">MCWD5</strain>
    </source>
</reference>
<evidence type="ECO:0000256" key="2">
    <source>
        <dbReference type="ARBA" id="ARBA00006739"/>
    </source>
</evidence>
<evidence type="ECO:0000256" key="5">
    <source>
        <dbReference type="SAM" id="Phobius"/>
    </source>
</evidence>
<evidence type="ECO:0000313" key="7">
    <source>
        <dbReference type="EMBL" id="RDU22143.1"/>
    </source>
</evidence>
<organism evidence="7 8">
    <name type="scientific">Anaerosacchariphilus polymeriproducens</name>
    <dbReference type="NCBI Taxonomy" id="1812858"/>
    <lineage>
        <taxon>Bacteria</taxon>
        <taxon>Bacillati</taxon>
        <taxon>Bacillota</taxon>
        <taxon>Clostridia</taxon>
        <taxon>Lachnospirales</taxon>
        <taxon>Lachnospiraceae</taxon>
        <taxon>Anaerosacchariphilus</taxon>
    </lineage>
</organism>
<dbReference type="InterPro" id="IPR029044">
    <property type="entry name" value="Nucleotide-diphossugar_trans"/>
</dbReference>
<dbReference type="CDD" id="cd04186">
    <property type="entry name" value="GT_2_like_c"/>
    <property type="match status" value="1"/>
</dbReference>
<keyword evidence="5" id="KW-0472">Membrane</keyword>
<dbReference type="OrthoDB" id="9771846at2"/>
<keyword evidence="3" id="KW-0328">Glycosyltransferase</keyword>
<feature type="domain" description="Glycosyltransferase 2-like" evidence="6">
    <location>
        <begin position="5"/>
        <end position="174"/>
    </location>
</feature>
<evidence type="ECO:0000259" key="6">
    <source>
        <dbReference type="Pfam" id="PF00535"/>
    </source>
</evidence>
<dbReference type="Gene3D" id="3.90.550.10">
    <property type="entry name" value="Spore Coat Polysaccharide Biosynthesis Protein SpsA, Chain A"/>
    <property type="match status" value="1"/>
</dbReference>
<comment type="pathway">
    <text evidence="1">Cell wall biogenesis; cell wall polysaccharide biosynthesis.</text>
</comment>
<proteinExistence type="inferred from homology"/>
<feature type="transmembrane region" description="Helical" evidence="5">
    <location>
        <begin position="248"/>
        <end position="271"/>
    </location>
</feature>
<keyword evidence="5" id="KW-0812">Transmembrane</keyword>
<evidence type="ECO:0000256" key="3">
    <source>
        <dbReference type="ARBA" id="ARBA00022676"/>
    </source>
</evidence>
<evidence type="ECO:0000313" key="8">
    <source>
        <dbReference type="Proteomes" id="UP000255036"/>
    </source>
</evidence>
<dbReference type="RefSeq" id="WP_115483324.1">
    <property type="nucleotide sequence ID" value="NZ_QRCT01000050.1"/>
</dbReference>
<dbReference type="GO" id="GO:0016757">
    <property type="term" value="F:glycosyltransferase activity"/>
    <property type="evidence" value="ECO:0007669"/>
    <property type="project" value="UniProtKB-KW"/>
</dbReference>
<dbReference type="AlphaFoldDB" id="A0A371ARE4"/>
<comment type="similarity">
    <text evidence="2">Belongs to the glycosyltransferase 2 family.</text>
</comment>
<evidence type="ECO:0000256" key="4">
    <source>
        <dbReference type="ARBA" id="ARBA00022679"/>
    </source>
</evidence>
<keyword evidence="8" id="KW-1185">Reference proteome</keyword>
<evidence type="ECO:0000256" key="1">
    <source>
        <dbReference type="ARBA" id="ARBA00004776"/>
    </source>
</evidence>
<dbReference type="Pfam" id="PF00535">
    <property type="entry name" value="Glycos_transf_2"/>
    <property type="match status" value="1"/>
</dbReference>
<keyword evidence="5" id="KW-1133">Transmembrane helix</keyword>
<dbReference type="EMBL" id="QRCT01000050">
    <property type="protein sequence ID" value="RDU22143.1"/>
    <property type="molecule type" value="Genomic_DNA"/>
</dbReference>
<dbReference type="PANTHER" id="PTHR43179">
    <property type="entry name" value="RHAMNOSYLTRANSFERASE WBBL"/>
    <property type="match status" value="1"/>
</dbReference>
<accession>A0A371ARE4</accession>